<evidence type="ECO:0000259" key="1">
    <source>
        <dbReference type="Pfam" id="PF13456"/>
    </source>
</evidence>
<dbReference type="InterPro" id="IPR044730">
    <property type="entry name" value="RNase_H-like_dom_plant"/>
</dbReference>
<dbReference type="CDD" id="cd06222">
    <property type="entry name" value="RNase_H_like"/>
    <property type="match status" value="1"/>
</dbReference>
<dbReference type="Gene3D" id="3.30.420.10">
    <property type="entry name" value="Ribonuclease H-like superfamily/Ribonuclease H"/>
    <property type="match status" value="1"/>
</dbReference>
<dbReference type="PANTHER" id="PTHR47723">
    <property type="entry name" value="OS05G0353850 PROTEIN"/>
    <property type="match status" value="1"/>
</dbReference>
<name>A0AAE0AKW3_9ROSI</name>
<keyword evidence="3" id="KW-1185">Reference proteome</keyword>
<comment type="caution">
    <text evidence="2">The sequence shown here is derived from an EMBL/GenBank/DDBJ whole genome shotgun (WGS) entry which is preliminary data.</text>
</comment>
<protein>
    <recommendedName>
        <fullName evidence="1">RNase H type-1 domain-containing protein</fullName>
    </recommendedName>
</protein>
<dbReference type="GO" id="GO:0004523">
    <property type="term" value="F:RNA-DNA hybrid ribonuclease activity"/>
    <property type="evidence" value="ECO:0007669"/>
    <property type="project" value="InterPro"/>
</dbReference>
<dbReference type="EMBL" id="JANJYJ010000004">
    <property type="protein sequence ID" value="KAK3219693.1"/>
    <property type="molecule type" value="Genomic_DNA"/>
</dbReference>
<dbReference type="SUPFAM" id="SSF53098">
    <property type="entry name" value="Ribonuclease H-like"/>
    <property type="match status" value="1"/>
</dbReference>
<proteinExistence type="predicted"/>
<dbReference type="AlphaFoldDB" id="A0AAE0AKW3"/>
<gene>
    <name evidence="2" type="ORF">Dsin_013663</name>
</gene>
<organism evidence="2 3">
    <name type="scientific">Dipteronia sinensis</name>
    <dbReference type="NCBI Taxonomy" id="43782"/>
    <lineage>
        <taxon>Eukaryota</taxon>
        <taxon>Viridiplantae</taxon>
        <taxon>Streptophyta</taxon>
        <taxon>Embryophyta</taxon>
        <taxon>Tracheophyta</taxon>
        <taxon>Spermatophyta</taxon>
        <taxon>Magnoliopsida</taxon>
        <taxon>eudicotyledons</taxon>
        <taxon>Gunneridae</taxon>
        <taxon>Pentapetalae</taxon>
        <taxon>rosids</taxon>
        <taxon>malvids</taxon>
        <taxon>Sapindales</taxon>
        <taxon>Sapindaceae</taxon>
        <taxon>Hippocastanoideae</taxon>
        <taxon>Acereae</taxon>
        <taxon>Dipteronia</taxon>
    </lineage>
</organism>
<dbReference type="PANTHER" id="PTHR47723:SF19">
    <property type="entry name" value="POLYNUCLEOTIDYL TRANSFERASE, RIBONUCLEASE H-LIKE SUPERFAMILY PROTEIN"/>
    <property type="match status" value="1"/>
</dbReference>
<dbReference type="InterPro" id="IPR036397">
    <property type="entry name" value="RNaseH_sf"/>
</dbReference>
<dbReference type="InterPro" id="IPR012337">
    <property type="entry name" value="RNaseH-like_sf"/>
</dbReference>
<feature type="domain" description="RNase H type-1" evidence="1">
    <location>
        <begin position="4"/>
        <end position="79"/>
    </location>
</feature>
<dbReference type="InterPro" id="IPR053151">
    <property type="entry name" value="RNase_H-like"/>
</dbReference>
<dbReference type="InterPro" id="IPR002156">
    <property type="entry name" value="RNaseH_domain"/>
</dbReference>
<accession>A0AAE0AKW3</accession>
<dbReference type="GO" id="GO:0003676">
    <property type="term" value="F:nucleic acid binding"/>
    <property type="evidence" value="ECO:0007669"/>
    <property type="project" value="InterPro"/>
</dbReference>
<reference evidence="2" key="1">
    <citation type="journal article" date="2023" name="Plant J.">
        <title>Genome sequences and population genomics provide insights into the demographic history, inbreeding, and mutation load of two 'living fossil' tree species of Dipteronia.</title>
        <authorList>
            <person name="Feng Y."/>
            <person name="Comes H.P."/>
            <person name="Chen J."/>
            <person name="Zhu S."/>
            <person name="Lu R."/>
            <person name="Zhang X."/>
            <person name="Li P."/>
            <person name="Qiu J."/>
            <person name="Olsen K.M."/>
            <person name="Qiu Y."/>
        </authorList>
    </citation>
    <scope>NUCLEOTIDE SEQUENCE</scope>
    <source>
        <strain evidence="2">NBL</strain>
    </source>
</reference>
<sequence length="109" mass="11844">MSVAILRGIQLALDTGFWQCTVESDAQVVVNLINSKSCVNSDVGLIITDILCLLGNLLDCSVRFTPRIANRAAHSLAKLGLVYESDAFWMEEVPPCVASIVLGDYPNFL</sequence>
<evidence type="ECO:0000313" key="3">
    <source>
        <dbReference type="Proteomes" id="UP001281410"/>
    </source>
</evidence>
<dbReference type="Proteomes" id="UP001281410">
    <property type="component" value="Unassembled WGS sequence"/>
</dbReference>
<evidence type="ECO:0000313" key="2">
    <source>
        <dbReference type="EMBL" id="KAK3219693.1"/>
    </source>
</evidence>
<dbReference type="Pfam" id="PF13456">
    <property type="entry name" value="RVT_3"/>
    <property type="match status" value="1"/>
</dbReference>